<organism evidence="5 6">
    <name type="scientific">Agrobacterium tumefaciens</name>
    <dbReference type="NCBI Taxonomy" id="358"/>
    <lineage>
        <taxon>Bacteria</taxon>
        <taxon>Pseudomonadati</taxon>
        <taxon>Pseudomonadota</taxon>
        <taxon>Alphaproteobacteria</taxon>
        <taxon>Hyphomicrobiales</taxon>
        <taxon>Rhizobiaceae</taxon>
        <taxon>Rhizobium/Agrobacterium group</taxon>
        <taxon>Agrobacterium</taxon>
        <taxon>Agrobacterium tumefaciens complex</taxon>
    </lineage>
</organism>
<keyword evidence="5" id="KW-0614">Plasmid</keyword>
<dbReference type="RefSeq" id="WP_104680602.1">
    <property type="nucleotide sequence ID" value="NZ_CP026928.1"/>
</dbReference>
<feature type="domain" description="HTH araC/xylS-type" evidence="4">
    <location>
        <begin position="221"/>
        <end position="321"/>
    </location>
</feature>
<dbReference type="PANTHER" id="PTHR46796">
    <property type="entry name" value="HTH-TYPE TRANSCRIPTIONAL ACTIVATOR RHAS-RELATED"/>
    <property type="match status" value="1"/>
</dbReference>
<keyword evidence="3" id="KW-0804">Transcription</keyword>
<keyword evidence="1" id="KW-0805">Transcription regulation</keyword>
<geneLocation type="plasmid" evidence="6">
    <name>pat1d1609b</name>
</geneLocation>
<keyword evidence="2" id="KW-0238">DNA-binding</keyword>
<dbReference type="PROSITE" id="PS01124">
    <property type="entry name" value="HTH_ARAC_FAMILY_2"/>
    <property type="match status" value="1"/>
</dbReference>
<dbReference type="Proteomes" id="UP000237717">
    <property type="component" value="Plasmid pAt1D1609b"/>
</dbReference>
<dbReference type="GO" id="GO:0003700">
    <property type="term" value="F:DNA-binding transcription factor activity"/>
    <property type="evidence" value="ECO:0007669"/>
    <property type="project" value="InterPro"/>
</dbReference>
<dbReference type="AlphaFoldDB" id="A0A2L2LMQ0"/>
<evidence type="ECO:0000256" key="3">
    <source>
        <dbReference type="ARBA" id="ARBA00023163"/>
    </source>
</evidence>
<dbReference type="GO" id="GO:0043565">
    <property type="term" value="F:sequence-specific DNA binding"/>
    <property type="evidence" value="ECO:0007669"/>
    <property type="project" value="InterPro"/>
</dbReference>
<dbReference type="Pfam" id="PF14525">
    <property type="entry name" value="AraC_binding_2"/>
    <property type="match status" value="1"/>
</dbReference>
<evidence type="ECO:0000256" key="2">
    <source>
        <dbReference type="ARBA" id="ARBA00023125"/>
    </source>
</evidence>
<dbReference type="InterPro" id="IPR035418">
    <property type="entry name" value="AraC-bd_2"/>
</dbReference>
<protein>
    <recommendedName>
        <fullName evidence="4">HTH araC/xylS-type domain-containing protein</fullName>
    </recommendedName>
</protein>
<evidence type="ECO:0000256" key="1">
    <source>
        <dbReference type="ARBA" id="ARBA00023015"/>
    </source>
</evidence>
<reference evidence="5 6" key="1">
    <citation type="submission" date="2018-02" db="EMBL/GenBank/DDBJ databases">
        <title>Complete genome sequence of Agrobacterium tumefaciens 1D1609.</title>
        <authorList>
            <person name="Cho S.-T."/>
            <person name="Haryono M."/>
            <person name="Chang H.-H."/>
            <person name="Santos M.N."/>
            <person name="Lai E.-M."/>
            <person name="Kuo C.-H."/>
        </authorList>
    </citation>
    <scope>NUCLEOTIDE SEQUENCE [LARGE SCALE GENOMIC DNA]</scope>
    <source>
        <strain evidence="5 6">1D1609</strain>
        <plasmid evidence="6">Plasmid pat1d1609b</plasmid>
    </source>
</reference>
<evidence type="ECO:0000313" key="6">
    <source>
        <dbReference type="Proteomes" id="UP000237717"/>
    </source>
</evidence>
<name>A0A2L2LMQ0_AGRTU</name>
<evidence type="ECO:0000259" key="4">
    <source>
        <dbReference type="PROSITE" id="PS01124"/>
    </source>
</evidence>
<accession>A0A2L2LMQ0</accession>
<dbReference type="InterPro" id="IPR018060">
    <property type="entry name" value="HTH_AraC"/>
</dbReference>
<dbReference type="EMBL" id="CP026928">
    <property type="protein sequence ID" value="AVH45621.1"/>
    <property type="molecule type" value="Genomic_DNA"/>
</dbReference>
<dbReference type="InterPro" id="IPR050204">
    <property type="entry name" value="AraC_XylS_family_regulators"/>
</dbReference>
<dbReference type="InterPro" id="IPR009057">
    <property type="entry name" value="Homeodomain-like_sf"/>
</dbReference>
<evidence type="ECO:0000313" key="5">
    <source>
        <dbReference type="EMBL" id="AVH45621.1"/>
    </source>
</evidence>
<dbReference type="SMART" id="SM00342">
    <property type="entry name" value="HTH_ARAC"/>
    <property type="match status" value="1"/>
</dbReference>
<dbReference type="SUPFAM" id="SSF46689">
    <property type="entry name" value="Homeodomain-like"/>
    <property type="match status" value="2"/>
</dbReference>
<dbReference type="Gene3D" id="1.10.10.60">
    <property type="entry name" value="Homeodomain-like"/>
    <property type="match status" value="1"/>
</dbReference>
<proteinExistence type="predicted"/>
<sequence length="325" mass="36172">MDFTKLASFWQFHNRDTEVASSVISDVLEPMQFSPLGADGNFHHSIQIAQIDDIFVYHTISSTGFLLKKQPARNSMFELHFVEAGHCRTIINDLAIETGPGDAFLIKDSCSQDILYQPGTALLCIAIPMTRYSKMMASELGGPFSDLVVMRPVANFHTESIQSLKQIVDLVLLLGRATPVQGRASKAAQLLCKGFLTFFVENWPRSSGRPAKYSARPFYIKRAIDWIHSHAAEKITLKQLSAVSGVSSRTLQLGFQNFCGVSPMAFLQNVRLQRAYQDLASEPASVSIDEIARRWGFSNPGKFAADIRATYGENPLVIRRRPKAI</sequence>
<gene>
    <name evidence="5" type="ORF">At1D1609_55890</name>
</gene>
<dbReference type="Pfam" id="PF12833">
    <property type="entry name" value="HTH_18"/>
    <property type="match status" value="1"/>
</dbReference>